<protein>
    <submittedName>
        <fullName evidence="2">DUF2285 domain-containing protein</fullName>
    </submittedName>
</protein>
<proteinExistence type="predicted"/>
<evidence type="ECO:0000313" key="3">
    <source>
        <dbReference type="Proteomes" id="UP000298596"/>
    </source>
</evidence>
<dbReference type="Pfam" id="PF10074">
    <property type="entry name" value="RovC_DNA-bd"/>
    <property type="match status" value="1"/>
</dbReference>
<accession>A0A4D8QFY3</accession>
<feature type="domain" description="T6SS Transcription factor RovC-like DNA binding" evidence="1">
    <location>
        <begin position="16"/>
        <end position="86"/>
    </location>
</feature>
<name>A0A4D8QFY3_AZOBR</name>
<reference evidence="2 3" key="1">
    <citation type="submission" date="2018-09" db="EMBL/GenBank/DDBJ databases">
        <title>Whole genome based analysis of evolution and adaptive divergence in Indian and Brazilian strains of Azospirillum brasilense.</title>
        <authorList>
            <person name="Singh C."/>
            <person name="Tripathi A.K."/>
        </authorList>
    </citation>
    <scope>NUCLEOTIDE SEQUENCE [LARGE SCALE GENOMIC DNA]</scope>
    <source>
        <strain evidence="2 3">MTCC4036</strain>
        <plasmid evidence="2 3">p2</plasmid>
    </source>
</reference>
<gene>
    <name evidence="2" type="ORF">D3867_28970</name>
</gene>
<dbReference type="AlphaFoldDB" id="A0A4D8QFY3"/>
<evidence type="ECO:0000313" key="2">
    <source>
        <dbReference type="EMBL" id="QCO05899.1"/>
    </source>
</evidence>
<dbReference type="Proteomes" id="UP000298596">
    <property type="component" value="Plasmid p2"/>
</dbReference>
<keyword evidence="2" id="KW-0614">Plasmid</keyword>
<geneLocation type="plasmid" evidence="2">
    <name>p2</name>
</geneLocation>
<dbReference type="EMBL" id="CP032332">
    <property type="protein sequence ID" value="QCO05899.1"/>
    <property type="molecule type" value="Genomic_DNA"/>
</dbReference>
<dbReference type="InterPro" id="IPR018754">
    <property type="entry name" value="RovC-like_DNA-bd"/>
</dbReference>
<organism evidence="2 3">
    <name type="scientific">Azospirillum brasilense</name>
    <dbReference type="NCBI Taxonomy" id="192"/>
    <lineage>
        <taxon>Bacteria</taxon>
        <taxon>Pseudomonadati</taxon>
        <taxon>Pseudomonadota</taxon>
        <taxon>Alphaproteobacteria</taxon>
        <taxon>Rhodospirillales</taxon>
        <taxon>Azospirillaceae</taxon>
        <taxon>Azospirillum</taxon>
    </lineage>
</organism>
<sequence>MRKPRIDAPVFDVAPTGETLTDYDRLHLVTYLRLLDAAADGADPDEVARIVLRIDPDEEPERARRAHASHLARARWMTESGYRHLLVSG</sequence>
<evidence type="ECO:0000259" key="1">
    <source>
        <dbReference type="Pfam" id="PF10074"/>
    </source>
</evidence>